<keyword evidence="1" id="KW-1133">Transmembrane helix</keyword>
<dbReference type="EMBL" id="LYBW01000035">
    <property type="protein sequence ID" value="ODR93030.1"/>
    <property type="molecule type" value="Genomic_DNA"/>
</dbReference>
<keyword evidence="1" id="KW-0472">Membrane</keyword>
<gene>
    <name evidence="2" type="ORF">A8M32_02155</name>
</gene>
<dbReference type="Proteomes" id="UP000094342">
    <property type="component" value="Unassembled WGS sequence"/>
</dbReference>
<accession>A0A1E3VHG6</accession>
<protein>
    <recommendedName>
        <fullName evidence="4">Transmembrane protein</fullName>
    </recommendedName>
</protein>
<evidence type="ECO:0000313" key="2">
    <source>
        <dbReference type="EMBL" id="ODR93030.1"/>
    </source>
</evidence>
<evidence type="ECO:0000313" key="3">
    <source>
        <dbReference type="Proteomes" id="UP000094342"/>
    </source>
</evidence>
<organism evidence="2 3">
    <name type="scientific">Sinorhizobium alkalisoli</name>
    <dbReference type="NCBI Taxonomy" id="1752398"/>
    <lineage>
        <taxon>Bacteria</taxon>
        <taxon>Pseudomonadati</taxon>
        <taxon>Pseudomonadota</taxon>
        <taxon>Alphaproteobacteria</taxon>
        <taxon>Hyphomicrobiales</taxon>
        <taxon>Rhizobiaceae</taxon>
        <taxon>Sinorhizobium/Ensifer group</taxon>
        <taxon>Sinorhizobium</taxon>
    </lineage>
</organism>
<dbReference type="RefSeq" id="WP_069456759.1">
    <property type="nucleotide sequence ID" value="NZ_LYBW01000035.1"/>
</dbReference>
<proteinExistence type="predicted"/>
<evidence type="ECO:0000256" key="1">
    <source>
        <dbReference type="SAM" id="Phobius"/>
    </source>
</evidence>
<dbReference type="AlphaFoldDB" id="A0A1E3VHG6"/>
<reference evidence="3" key="1">
    <citation type="submission" date="2016-05" db="EMBL/GenBank/DDBJ databases">
        <authorList>
            <person name="Li Y."/>
        </authorList>
    </citation>
    <scope>NUCLEOTIDE SEQUENCE [LARGE SCALE GENOMIC DNA]</scope>
    <source>
        <strain evidence="3">YIC4027</strain>
    </source>
</reference>
<dbReference type="STRING" id="1752398.A8M32_02155"/>
<dbReference type="OrthoDB" id="7933134at2"/>
<sequence length="105" mass="12225">MEATLSKLLEDTTLSQRIHAMHRRDRACLTTFVVVLWSTMLFALLSVWPYISLTPIAIILTVACVLVLIFNTAAIVAMLRHYEEDKHFIYSLDLKHLDEMRRHKL</sequence>
<feature type="transmembrane region" description="Helical" evidence="1">
    <location>
        <begin position="27"/>
        <end position="51"/>
    </location>
</feature>
<comment type="caution">
    <text evidence="2">The sequence shown here is derived from an EMBL/GenBank/DDBJ whole genome shotgun (WGS) entry which is preliminary data.</text>
</comment>
<name>A0A1E3VHG6_9HYPH</name>
<evidence type="ECO:0008006" key="4">
    <source>
        <dbReference type="Google" id="ProtNLM"/>
    </source>
</evidence>
<keyword evidence="1" id="KW-0812">Transmembrane</keyword>
<keyword evidence="3" id="KW-1185">Reference proteome</keyword>
<feature type="transmembrane region" description="Helical" evidence="1">
    <location>
        <begin position="57"/>
        <end position="79"/>
    </location>
</feature>